<protein>
    <submittedName>
        <fullName evidence="1">Uncharacterized protein</fullName>
    </submittedName>
</protein>
<evidence type="ECO:0000313" key="1">
    <source>
        <dbReference type="EMBL" id="QHJ75631.1"/>
    </source>
</evidence>
<name>A0A6B9SVU5_9CAUD</name>
<accession>A0A6B9SVU5</accession>
<sequence>MSWFSDFLFGKNIRETVESAKSMTDPVDDKFPLNTWVKFEHIVEHTDDLVALRFNKLFARFENSTYEWKDRVFGRDTRVEVFVCSPISQIELFSLQDETGSKFNLTLTLDLLGKPTNGEHRAVVSASIKRKPGNKSDHADVDGIRHISSVAEAIVFIEQLIHDGKIVLTPTAVGRYESYRFEFGKHWKKDNIIVTCYSRSMTVHTLNDDGTVKVDNIATTHLTFNKDSFYRDANNKLNEIGVRDETWVEVESPESEWPEAFIATKAKEISERFKELSEHMDHVFAMHKRIADAMQSYEVGYIAPIKCFDSYTAFLNIAKMKSDFEDYEVENYLRSIGKFERG</sequence>
<reference evidence="1 2" key="1">
    <citation type="submission" date="2019-12" db="EMBL/GenBank/DDBJ databases">
        <title>Developing bacteriophages as a method of controlling the opportunistic pathogen Acinetobacter baumannii in Thai hospitals.</title>
        <authorList>
            <person name="Styles K.M."/>
            <person name="Smith S.E."/>
            <person name="Thummeepak R."/>
            <person name="Leungtongkam U."/>
            <person name="Christie G.S."/>
            <person name="Millard A."/>
            <person name="Moat J."/>
            <person name="Dowson C.C."/>
            <person name="Wellington E.M."/>
            <person name="Sitthisak S."/>
            <person name="Sagona A.P."/>
        </authorList>
    </citation>
    <scope>NUCLEOTIDE SEQUENCE [LARGE SCALE GENOMIC DNA]</scope>
</reference>
<gene>
    <name evidence="1" type="ORF">vBAbaMPhT2_019</name>
</gene>
<dbReference type="EMBL" id="MN864865">
    <property type="protein sequence ID" value="QHJ75631.1"/>
    <property type="molecule type" value="Genomic_DNA"/>
</dbReference>
<evidence type="ECO:0000313" key="2">
    <source>
        <dbReference type="Proteomes" id="UP000464274"/>
    </source>
</evidence>
<dbReference type="Proteomes" id="UP000464274">
    <property type="component" value="Segment"/>
</dbReference>
<proteinExistence type="predicted"/>
<keyword evidence="2" id="KW-1185">Reference proteome</keyword>
<organism evidence="1 2">
    <name type="scientific">Acinetobacter phage vB_AbaM_PhT2</name>
    <dbReference type="NCBI Taxonomy" id="2690230"/>
    <lineage>
        <taxon>Viruses</taxon>
        <taxon>Duplodnaviria</taxon>
        <taxon>Heunggongvirae</taxon>
        <taxon>Uroviricota</taxon>
        <taxon>Caudoviricetes</taxon>
        <taxon>Pantevenvirales</taxon>
        <taxon>Straboviridae</taxon>
        <taxon>Twarogvirinae</taxon>
        <taxon>Hadassahvirus</taxon>
        <taxon>Hadassahvirus pht2</taxon>
    </lineage>
</organism>